<keyword evidence="15" id="KW-0628">Postsynaptic cell membrane</keyword>
<evidence type="ECO:0000256" key="5">
    <source>
        <dbReference type="ARBA" id="ARBA00022729"/>
    </source>
</evidence>
<evidence type="ECO:0000256" key="3">
    <source>
        <dbReference type="ARBA" id="ARBA00022475"/>
    </source>
</evidence>
<evidence type="ECO:0000256" key="17">
    <source>
        <dbReference type="ARBA" id="ARBA00023303"/>
    </source>
</evidence>
<keyword evidence="9 19" id="KW-0472">Membrane</keyword>
<accession>A0ABQ8TYQ5</accession>
<evidence type="ECO:0000256" key="19">
    <source>
        <dbReference type="RuleBase" id="RU000687"/>
    </source>
</evidence>
<dbReference type="PRINTS" id="PR01160">
    <property type="entry name" value="GABAARBETA"/>
</dbReference>
<evidence type="ECO:0000259" key="20">
    <source>
        <dbReference type="Pfam" id="PF02931"/>
    </source>
</evidence>
<keyword evidence="10" id="KW-1015">Disulfide bond</keyword>
<evidence type="ECO:0000256" key="4">
    <source>
        <dbReference type="ARBA" id="ARBA00022692"/>
    </source>
</evidence>
<dbReference type="InterPro" id="IPR038050">
    <property type="entry name" value="Neuro_actylchol_rec"/>
</dbReference>
<evidence type="ECO:0000256" key="11">
    <source>
        <dbReference type="ARBA" id="ARBA00023170"/>
    </source>
</evidence>
<gene>
    <name evidence="22" type="primary">LCCH3</name>
    <name evidence="22" type="ORF">ANN_02200</name>
</gene>
<feature type="transmembrane region" description="Helical" evidence="19">
    <location>
        <begin position="189"/>
        <end position="213"/>
    </location>
</feature>
<feature type="transmembrane region" description="Helical" evidence="19">
    <location>
        <begin position="7"/>
        <end position="27"/>
    </location>
</feature>
<dbReference type="CDD" id="cd19049">
    <property type="entry name" value="LGIC_TM_anion"/>
    <property type="match status" value="1"/>
</dbReference>
<dbReference type="NCBIfam" id="TIGR00860">
    <property type="entry name" value="LIC"/>
    <property type="match status" value="1"/>
</dbReference>
<dbReference type="Pfam" id="PF02932">
    <property type="entry name" value="Neur_chan_memb"/>
    <property type="match status" value="1"/>
</dbReference>
<feature type="transmembrane region" description="Helical" evidence="19">
    <location>
        <begin position="220"/>
        <end position="239"/>
    </location>
</feature>
<evidence type="ECO:0000256" key="10">
    <source>
        <dbReference type="ARBA" id="ARBA00023157"/>
    </source>
</evidence>
<keyword evidence="13" id="KW-0325">Glycoprotein</keyword>
<evidence type="ECO:0000256" key="9">
    <source>
        <dbReference type="ARBA" id="ARBA00023136"/>
    </source>
</evidence>
<keyword evidence="3" id="KW-1003">Cell membrane</keyword>
<keyword evidence="8 19" id="KW-0406">Ion transport</keyword>
<dbReference type="InterPro" id="IPR006201">
    <property type="entry name" value="Neur_channel"/>
</dbReference>
<keyword evidence="23" id="KW-1185">Reference proteome</keyword>
<dbReference type="Proteomes" id="UP001148838">
    <property type="component" value="Unassembled WGS sequence"/>
</dbReference>
<dbReference type="Pfam" id="PF02931">
    <property type="entry name" value="Neur_chan_LBD"/>
    <property type="match status" value="1"/>
</dbReference>
<evidence type="ECO:0000256" key="16">
    <source>
        <dbReference type="ARBA" id="ARBA00023286"/>
    </source>
</evidence>
<keyword evidence="7" id="KW-0770">Synapse</keyword>
<dbReference type="PANTHER" id="PTHR18945">
    <property type="entry name" value="NEUROTRANSMITTER GATED ION CHANNEL"/>
    <property type="match status" value="1"/>
</dbReference>
<evidence type="ECO:0000256" key="6">
    <source>
        <dbReference type="ARBA" id="ARBA00022989"/>
    </source>
</evidence>
<keyword evidence="14" id="KW-0868">Chloride</keyword>
<evidence type="ECO:0000256" key="2">
    <source>
        <dbReference type="ARBA" id="ARBA00022448"/>
    </source>
</evidence>
<dbReference type="CDD" id="cd19006">
    <property type="entry name" value="LGIC_ECD_GABAAR_LCCH3-like"/>
    <property type="match status" value="1"/>
</dbReference>
<dbReference type="InterPro" id="IPR006029">
    <property type="entry name" value="Neurotrans-gated_channel_TM"/>
</dbReference>
<feature type="domain" description="Neurotransmitter-gated ion-channel ligand-binding" evidence="20">
    <location>
        <begin position="23"/>
        <end position="188"/>
    </location>
</feature>
<organism evidence="22 23">
    <name type="scientific">Periplaneta americana</name>
    <name type="common">American cockroach</name>
    <name type="synonym">Blatta americana</name>
    <dbReference type="NCBI Taxonomy" id="6978"/>
    <lineage>
        <taxon>Eukaryota</taxon>
        <taxon>Metazoa</taxon>
        <taxon>Ecdysozoa</taxon>
        <taxon>Arthropoda</taxon>
        <taxon>Hexapoda</taxon>
        <taxon>Insecta</taxon>
        <taxon>Pterygota</taxon>
        <taxon>Neoptera</taxon>
        <taxon>Polyneoptera</taxon>
        <taxon>Dictyoptera</taxon>
        <taxon>Blattodea</taxon>
        <taxon>Blattoidea</taxon>
        <taxon>Blattidae</taxon>
        <taxon>Blattinae</taxon>
        <taxon>Periplaneta</taxon>
    </lineage>
</organism>
<dbReference type="SUPFAM" id="SSF63712">
    <property type="entry name" value="Nicotinic receptor ligand binding domain-like"/>
    <property type="match status" value="1"/>
</dbReference>
<evidence type="ECO:0000256" key="13">
    <source>
        <dbReference type="ARBA" id="ARBA00023180"/>
    </source>
</evidence>
<comment type="similarity">
    <text evidence="1">Belongs to the ligand-gated ion channel (TC 1.A.9) family. Gamma-aminobutyric acid receptor (TC 1.A.9.5) subfamily.</text>
</comment>
<dbReference type="InterPro" id="IPR018000">
    <property type="entry name" value="Neurotransmitter_ion_chnl_CS"/>
</dbReference>
<evidence type="ECO:0000256" key="8">
    <source>
        <dbReference type="ARBA" id="ARBA00023065"/>
    </source>
</evidence>
<dbReference type="InterPro" id="IPR036734">
    <property type="entry name" value="Neur_chan_lig-bd_sf"/>
</dbReference>
<evidence type="ECO:0000256" key="1">
    <source>
        <dbReference type="ARBA" id="ARBA00010180"/>
    </source>
</evidence>
<feature type="transmembrane region" description="Helical" evidence="19">
    <location>
        <begin position="254"/>
        <end position="278"/>
    </location>
</feature>
<evidence type="ECO:0000256" key="15">
    <source>
        <dbReference type="ARBA" id="ARBA00023257"/>
    </source>
</evidence>
<dbReference type="PROSITE" id="PS00236">
    <property type="entry name" value="NEUROTR_ION_CHANNEL"/>
    <property type="match status" value="1"/>
</dbReference>
<dbReference type="PRINTS" id="PR00252">
    <property type="entry name" value="NRIONCHANNEL"/>
</dbReference>
<proteinExistence type="inferred from homology"/>
<keyword evidence="11" id="KW-0675">Receptor</keyword>
<dbReference type="Gene3D" id="1.20.58.390">
    <property type="entry name" value="Neurotransmitter-gated ion-channel transmembrane domain"/>
    <property type="match status" value="1"/>
</dbReference>
<dbReference type="InterPro" id="IPR006202">
    <property type="entry name" value="Neur_chan_lig-bd"/>
</dbReference>
<evidence type="ECO:0000259" key="21">
    <source>
        <dbReference type="Pfam" id="PF02932"/>
    </source>
</evidence>
<keyword evidence="17 19" id="KW-0407">Ion channel</keyword>
<evidence type="ECO:0000313" key="23">
    <source>
        <dbReference type="Proteomes" id="UP001148838"/>
    </source>
</evidence>
<dbReference type="InterPro" id="IPR006028">
    <property type="entry name" value="GABAA/Glycine_rcpt"/>
</dbReference>
<evidence type="ECO:0000256" key="14">
    <source>
        <dbReference type="ARBA" id="ARBA00023214"/>
    </source>
</evidence>
<feature type="transmembrane region" description="Helical" evidence="19">
    <location>
        <begin position="434"/>
        <end position="453"/>
    </location>
</feature>
<evidence type="ECO:0000256" key="12">
    <source>
        <dbReference type="ARBA" id="ARBA00023173"/>
    </source>
</evidence>
<name>A0ABQ8TYQ5_PERAM</name>
<evidence type="ECO:0000256" key="18">
    <source>
        <dbReference type="ARBA" id="ARBA00034104"/>
    </source>
</evidence>
<sequence>MEIMSRPILFSINLFHITLVAIIINLLQDYTITMYLNQYWKDERLAFSTDEETLTLSGDFAEKIWVPDTFFANDKNSFLHDVTERNKLVRLNGDGSITYGMRFTTTLACMMDLHYYPLDSQNCTVEIESYGYTVSDVVMYWKDTPVRGVDEAELPQFTIIGCETNDRKEKLATGNYQRLSLSFKLQRNIGYFVFQTYLPSILIVMLSWVSFWINHEATSARVALGITTVLTMTTISTGVRSSLPRISYVKAIDIYLVMCFVFVFAALLEYAAVNYTYWGARAKKKSKKTKEAEEKKTVQGSKSMTVTTTTDGFATATAGAAPDQQQEIIELQDLRMSPIPSIRNRHNSRNYSTSSAEGLDPAKFPPSFRMNRAAGGYSFPVRSGGGLRFRGSRSHLHHHSKPKVFHALKRGASAIRASMPKIKDVNVIDKYSRIIFPLSFMIFNAAYWIFYVLPSANDQK</sequence>
<protein>
    <submittedName>
        <fullName evidence="22">Gamma-aminobutyric acid receptor subunit beta-like</fullName>
    </submittedName>
</protein>
<evidence type="ECO:0000313" key="22">
    <source>
        <dbReference type="EMBL" id="KAJ4450770.1"/>
    </source>
</evidence>
<comment type="subcellular location">
    <subcellularLocation>
        <location evidence="18">Postsynaptic cell membrane</location>
        <topology evidence="18">Multi-pass membrane protein</topology>
    </subcellularLocation>
</comment>
<evidence type="ECO:0000256" key="7">
    <source>
        <dbReference type="ARBA" id="ARBA00023018"/>
    </source>
</evidence>
<keyword evidence="16" id="KW-1071">Ligand-gated ion channel</keyword>
<keyword evidence="6 19" id="KW-1133">Transmembrane helix</keyword>
<keyword evidence="2 19" id="KW-0813">Transport</keyword>
<dbReference type="InterPro" id="IPR036719">
    <property type="entry name" value="Neuro-gated_channel_TM_sf"/>
</dbReference>
<comment type="caution">
    <text evidence="22">The sequence shown here is derived from an EMBL/GenBank/DDBJ whole genome shotgun (WGS) entry which is preliminary data.</text>
</comment>
<dbReference type="Gene3D" id="2.70.170.10">
    <property type="entry name" value="Neurotransmitter-gated ion-channel ligand-binding domain"/>
    <property type="match status" value="1"/>
</dbReference>
<feature type="domain" description="Neurotransmitter-gated ion-channel transmembrane" evidence="21">
    <location>
        <begin position="196"/>
        <end position="448"/>
    </location>
</feature>
<dbReference type="InterPro" id="IPR002289">
    <property type="entry name" value="GABAAb_rcpt"/>
</dbReference>
<reference evidence="22 23" key="1">
    <citation type="journal article" date="2022" name="Allergy">
        <title>Genome assembly and annotation of Periplaneta americana reveal a comprehensive cockroach allergen profile.</title>
        <authorList>
            <person name="Wang L."/>
            <person name="Xiong Q."/>
            <person name="Saelim N."/>
            <person name="Wang L."/>
            <person name="Nong W."/>
            <person name="Wan A.T."/>
            <person name="Shi M."/>
            <person name="Liu X."/>
            <person name="Cao Q."/>
            <person name="Hui J.H.L."/>
            <person name="Sookrung N."/>
            <person name="Leung T.F."/>
            <person name="Tungtrongchitr A."/>
            <person name="Tsui S.K.W."/>
        </authorList>
    </citation>
    <scope>NUCLEOTIDE SEQUENCE [LARGE SCALE GENOMIC DNA]</scope>
    <source>
        <strain evidence="22">PWHHKU_190912</strain>
    </source>
</reference>
<dbReference type="SUPFAM" id="SSF90112">
    <property type="entry name" value="Neurotransmitter-gated ion-channel transmembrane pore"/>
    <property type="match status" value="1"/>
</dbReference>
<keyword evidence="5" id="KW-0732">Signal</keyword>
<dbReference type="PRINTS" id="PR00253">
    <property type="entry name" value="GABAARECEPTR"/>
</dbReference>
<keyword evidence="4 19" id="KW-0812">Transmembrane</keyword>
<keyword evidence="12" id="KW-0869">Chloride channel</keyword>
<dbReference type="EMBL" id="JAJSOF020000001">
    <property type="protein sequence ID" value="KAJ4450770.1"/>
    <property type="molecule type" value="Genomic_DNA"/>
</dbReference>